<evidence type="ECO:0008006" key="4">
    <source>
        <dbReference type="Google" id="ProtNLM"/>
    </source>
</evidence>
<keyword evidence="1" id="KW-0812">Transmembrane</keyword>
<dbReference type="Proteomes" id="UP000654075">
    <property type="component" value="Unassembled WGS sequence"/>
</dbReference>
<comment type="caution">
    <text evidence="2">The sequence shown here is derived from an EMBL/GenBank/DDBJ whole genome shotgun (WGS) entry which is preliminary data.</text>
</comment>
<reference evidence="2" key="1">
    <citation type="submission" date="2021-02" db="EMBL/GenBank/DDBJ databases">
        <authorList>
            <person name="Dougan E. K."/>
            <person name="Rhodes N."/>
            <person name="Thang M."/>
            <person name="Chan C."/>
        </authorList>
    </citation>
    <scope>NUCLEOTIDE SEQUENCE</scope>
</reference>
<gene>
    <name evidence="2" type="ORF">PGLA1383_LOCUS10280</name>
</gene>
<evidence type="ECO:0000256" key="1">
    <source>
        <dbReference type="SAM" id="Phobius"/>
    </source>
</evidence>
<dbReference type="EMBL" id="CAJNNV010005070">
    <property type="protein sequence ID" value="CAE8591611.1"/>
    <property type="molecule type" value="Genomic_DNA"/>
</dbReference>
<evidence type="ECO:0000313" key="2">
    <source>
        <dbReference type="EMBL" id="CAE8591611.1"/>
    </source>
</evidence>
<proteinExistence type="predicted"/>
<keyword evidence="1" id="KW-0472">Membrane</keyword>
<sequence>DRFYDEILDLVTEGRPFGFRLPFVHDGELPVRLRGLLRADPGDECELKWKEAFASLDSASSASQKSRSFCIHFDRSFDDDTWQSWSEWGDGWSQQRTSTSTTAEAIAASVPLAAGNTPQMMLELSGHTLCAARWSWAWSRGQDRMRWGWILGCSVVAAGAGVATMGAALPIVAGVALGATTGIMSSGKRKAHVTVSHAGVSVVCG</sequence>
<protein>
    <recommendedName>
        <fullName evidence="4">Transmembrane protein</fullName>
    </recommendedName>
</protein>
<name>A0A813DSF4_POLGL</name>
<keyword evidence="3" id="KW-1185">Reference proteome</keyword>
<evidence type="ECO:0000313" key="3">
    <source>
        <dbReference type="Proteomes" id="UP000654075"/>
    </source>
</evidence>
<organism evidence="2 3">
    <name type="scientific">Polarella glacialis</name>
    <name type="common">Dinoflagellate</name>
    <dbReference type="NCBI Taxonomy" id="89957"/>
    <lineage>
        <taxon>Eukaryota</taxon>
        <taxon>Sar</taxon>
        <taxon>Alveolata</taxon>
        <taxon>Dinophyceae</taxon>
        <taxon>Suessiales</taxon>
        <taxon>Suessiaceae</taxon>
        <taxon>Polarella</taxon>
    </lineage>
</organism>
<feature type="transmembrane region" description="Helical" evidence="1">
    <location>
        <begin position="147"/>
        <end position="180"/>
    </location>
</feature>
<feature type="non-terminal residue" evidence="2">
    <location>
        <position position="1"/>
    </location>
</feature>
<dbReference type="AlphaFoldDB" id="A0A813DSF4"/>
<keyword evidence="1" id="KW-1133">Transmembrane helix</keyword>
<accession>A0A813DSF4</accession>